<evidence type="ECO:0000256" key="2">
    <source>
        <dbReference type="ARBA" id="ARBA00022448"/>
    </source>
</evidence>
<keyword evidence="2 8" id="KW-0813">Transport</keyword>
<dbReference type="PROSITE" id="PS52016">
    <property type="entry name" value="TONB_DEPENDENT_REC_3"/>
    <property type="match status" value="1"/>
</dbReference>
<keyword evidence="4 8" id="KW-0812">Transmembrane</keyword>
<dbReference type="Gene3D" id="2.170.130.10">
    <property type="entry name" value="TonB-dependent receptor, plug domain"/>
    <property type="match status" value="1"/>
</dbReference>
<evidence type="ECO:0000256" key="7">
    <source>
        <dbReference type="ARBA" id="ARBA00023237"/>
    </source>
</evidence>
<feature type="domain" description="TonB-dependent receptor plug" evidence="10">
    <location>
        <begin position="42"/>
        <end position="162"/>
    </location>
</feature>
<keyword evidence="7 8" id="KW-0998">Cell outer membrane</keyword>
<evidence type="ECO:0000256" key="3">
    <source>
        <dbReference type="ARBA" id="ARBA00022452"/>
    </source>
</evidence>
<dbReference type="EMBL" id="CP089977">
    <property type="protein sequence ID" value="UXZ05608.1"/>
    <property type="molecule type" value="Genomic_DNA"/>
</dbReference>
<evidence type="ECO:0000256" key="8">
    <source>
        <dbReference type="PROSITE-ProRule" id="PRU01360"/>
    </source>
</evidence>
<proteinExistence type="inferred from homology"/>
<dbReference type="Gene3D" id="2.40.170.20">
    <property type="entry name" value="TonB-dependent receptor, beta-barrel domain"/>
    <property type="match status" value="1"/>
</dbReference>
<reference evidence="11" key="1">
    <citation type="submission" date="2021-12" db="EMBL/GenBank/DDBJ databases">
        <title>taxonomy of Moraxella sp. ZY201224.</title>
        <authorList>
            <person name="Li F."/>
        </authorList>
    </citation>
    <scope>NUCLEOTIDE SEQUENCE</scope>
    <source>
        <strain evidence="11">ZY201224</strain>
    </source>
</reference>
<evidence type="ECO:0000256" key="5">
    <source>
        <dbReference type="ARBA" id="ARBA00022729"/>
    </source>
</evidence>
<dbReference type="PANTHER" id="PTHR30069">
    <property type="entry name" value="TONB-DEPENDENT OUTER MEMBRANE RECEPTOR"/>
    <property type="match status" value="1"/>
</dbReference>
<comment type="similarity">
    <text evidence="8">Belongs to the TonB-dependent receptor family.</text>
</comment>
<evidence type="ECO:0000256" key="6">
    <source>
        <dbReference type="ARBA" id="ARBA00023136"/>
    </source>
</evidence>
<evidence type="ECO:0000313" key="12">
    <source>
        <dbReference type="Proteomes" id="UP001063782"/>
    </source>
</evidence>
<sequence length="824" mass="92567">MTTKPTLLIISMMIISASAYADELPYVELDPMFITLERTTGKTVQTQQQLANAPTINKTVSDILKQHPNIQFDKAHRRAGKQGELSAGDFSINGALFYDNKILLDNINIANTINPAGNGDNPSATDSLPATAQDITINTDLLCSLEVLDSNISAQYGSFVGGVVKANTCRPTSDVGKIHGSVSYDYTSSDWAKFNPVSQSEIDNFEDSTNVNYQKEFKKQGVSLTLHGNPTKNLGVQLSASHRWSDIYLKSRLADARPYNQTRQADNVMFGLYYDIDDDNQVKLNLNHATTGGEYYQNNVLGSRMDINTQVNAFDLSFKHALQNAVLTHGLTYSQKEQARTTDANQSVPWRSSPAKNWGVAGVVTDGTAGSPLEHHGKTLEYHVKSVFNPYQKGWFGYQATLGANLSKQTANWYRPHDFYQYFAPNATGGDGTNCVRTDGTTDPYCDPTYERNGKTVGQFHVRRTYNQAGKIDVNQTSWSAYLENHLSFGDYLKANLGVRFDKDNLSRDDTLSPRLNATYYPFANDKLAIDVGYNRYYGRNAFNTALQDGINKLGWTQTRTNINSDWVTSGNLLATNTSRNTLATPYADEKVLTLFGKAYNTAWQLKYVERDYKDQIRRYRVSLSPLVWSYDNLGQSHAKNYSLTLNTLKPLDFAGANHQLYFGADVSDVYRNFNDYDDSTLNEDKYVLYNGQVIANVDRPADNYNQPRTYRLGINSQFHKIPLTLTNTLRYRTDYQATVGSRLPTAEQFYHDGELVRTAYNPTHIGGALEWDAKAQYAFGNRYQTILGVTVNNVLNRQNKYLNGSSLESEIGRQYLAELTFKF</sequence>
<dbReference type="InterPro" id="IPR012910">
    <property type="entry name" value="Plug_dom"/>
</dbReference>
<name>A0ABY6F693_9GAMM</name>
<dbReference type="SUPFAM" id="SSF56935">
    <property type="entry name" value="Porins"/>
    <property type="match status" value="1"/>
</dbReference>
<gene>
    <name evidence="11" type="ORF">LU297_03985</name>
</gene>
<dbReference type="InterPro" id="IPR039426">
    <property type="entry name" value="TonB-dep_rcpt-like"/>
</dbReference>
<organism evidence="11 12">
    <name type="scientific">Moraxella nasicaprae</name>
    <dbReference type="NCBI Taxonomy" id="2904122"/>
    <lineage>
        <taxon>Bacteria</taxon>
        <taxon>Pseudomonadati</taxon>
        <taxon>Pseudomonadota</taxon>
        <taxon>Gammaproteobacteria</taxon>
        <taxon>Moraxellales</taxon>
        <taxon>Moraxellaceae</taxon>
        <taxon>Moraxella</taxon>
    </lineage>
</organism>
<evidence type="ECO:0000313" key="11">
    <source>
        <dbReference type="EMBL" id="UXZ05608.1"/>
    </source>
</evidence>
<keyword evidence="6 8" id="KW-0472">Membrane</keyword>
<dbReference type="Pfam" id="PF07715">
    <property type="entry name" value="Plug"/>
    <property type="match status" value="1"/>
</dbReference>
<accession>A0ABY6F693</accession>
<evidence type="ECO:0000256" key="1">
    <source>
        <dbReference type="ARBA" id="ARBA00004571"/>
    </source>
</evidence>
<keyword evidence="3 8" id="KW-1134">Transmembrane beta strand</keyword>
<evidence type="ECO:0000256" key="9">
    <source>
        <dbReference type="SAM" id="SignalP"/>
    </source>
</evidence>
<dbReference type="InterPro" id="IPR036942">
    <property type="entry name" value="Beta-barrel_TonB_sf"/>
</dbReference>
<evidence type="ECO:0000259" key="10">
    <source>
        <dbReference type="Pfam" id="PF07715"/>
    </source>
</evidence>
<keyword evidence="5 9" id="KW-0732">Signal</keyword>
<dbReference type="Proteomes" id="UP001063782">
    <property type="component" value="Chromosome"/>
</dbReference>
<evidence type="ECO:0000256" key="4">
    <source>
        <dbReference type="ARBA" id="ARBA00022692"/>
    </source>
</evidence>
<dbReference type="InterPro" id="IPR037066">
    <property type="entry name" value="Plug_dom_sf"/>
</dbReference>
<dbReference type="RefSeq" id="WP_263077119.1">
    <property type="nucleotide sequence ID" value="NZ_CP089977.1"/>
</dbReference>
<comment type="subcellular location">
    <subcellularLocation>
        <location evidence="1 8">Cell outer membrane</location>
        <topology evidence="1 8">Multi-pass membrane protein</topology>
    </subcellularLocation>
</comment>
<dbReference type="PANTHER" id="PTHR30069:SF29">
    <property type="entry name" value="HEMOGLOBIN AND HEMOGLOBIN-HAPTOGLOBIN-BINDING PROTEIN 1-RELATED"/>
    <property type="match status" value="1"/>
</dbReference>
<feature type="signal peptide" evidence="9">
    <location>
        <begin position="1"/>
        <end position="21"/>
    </location>
</feature>
<protein>
    <submittedName>
        <fullName evidence="11">TonB-dependent receptor</fullName>
    </submittedName>
</protein>
<feature type="chain" id="PRO_5047469691" evidence="9">
    <location>
        <begin position="22"/>
        <end position="824"/>
    </location>
</feature>
<keyword evidence="12" id="KW-1185">Reference proteome</keyword>
<keyword evidence="11" id="KW-0675">Receptor</keyword>